<evidence type="ECO:0000313" key="2">
    <source>
        <dbReference type="EMBL" id="KUI15468.1"/>
    </source>
</evidence>
<keyword evidence="1" id="KW-0472">Membrane</keyword>
<feature type="transmembrane region" description="Helical" evidence="1">
    <location>
        <begin position="9"/>
        <end position="32"/>
    </location>
</feature>
<evidence type="ECO:0000313" key="3">
    <source>
        <dbReference type="Proteomes" id="UP000053707"/>
    </source>
</evidence>
<evidence type="ECO:0000256" key="1">
    <source>
        <dbReference type="SAM" id="Phobius"/>
    </source>
</evidence>
<feature type="transmembrane region" description="Helical" evidence="1">
    <location>
        <begin position="104"/>
        <end position="125"/>
    </location>
</feature>
<reference evidence="2 3" key="1">
    <citation type="submission" date="2016-01" db="EMBL/GenBank/DDBJ databases">
        <authorList>
            <consortium name="TB Trials Study Group"/>
            <person name="Sutton G."/>
            <person name="Brinkac L."/>
            <person name="Sanka R."/>
            <person name="Adams M."/>
            <person name="Lau E.L."/>
            <person name="Macaden R."/>
            <person name="Grewal H.M.S."/>
        </authorList>
    </citation>
    <scope>NUCLEOTIDE SEQUENCE [LARGE SCALE GENOMIC DNA]</scope>
    <source>
        <strain evidence="2 3">IS-1744</strain>
    </source>
</reference>
<feature type="transmembrane region" description="Helical" evidence="1">
    <location>
        <begin position="68"/>
        <end position="92"/>
    </location>
</feature>
<dbReference type="EMBL" id="LQIR01000020">
    <property type="protein sequence ID" value="KUI15468.1"/>
    <property type="molecule type" value="Genomic_DNA"/>
</dbReference>
<dbReference type="RefSeq" id="WP_064396439.1">
    <property type="nucleotide sequence ID" value="NZ_LQIR01000020.1"/>
</dbReference>
<dbReference type="PROSITE" id="PS51257">
    <property type="entry name" value="PROKAR_LIPOPROTEIN"/>
    <property type="match status" value="1"/>
</dbReference>
<feature type="transmembrane region" description="Helical" evidence="1">
    <location>
        <begin position="38"/>
        <end position="61"/>
    </location>
</feature>
<name>A0A101A6N7_9MYCO</name>
<dbReference type="Proteomes" id="UP000053707">
    <property type="component" value="Unassembled WGS sequence"/>
</dbReference>
<protein>
    <submittedName>
        <fullName evidence="2">Uncharacterized protein</fullName>
    </submittedName>
</protein>
<gene>
    <name evidence="2" type="ORF">AU192_21395</name>
</gene>
<keyword evidence="3" id="KW-1185">Reference proteome</keyword>
<keyword evidence="1" id="KW-0812">Transmembrane</keyword>
<proteinExistence type="predicted"/>
<accession>A0A101A6N7</accession>
<sequence>MRHTDSREIAVVGVVLAAVLASCLILPTIGRLATLDQIWAAAAILGIPTVAVLTATGYRYYGPARSMAVAVVVMSVALTASWVFSVYVVAAAMSGSTTTLAMGVLLYGTPALIVAVLGLLALKLVPPRSPSRDRLTTSTAGNPAA</sequence>
<organism evidence="2 3">
    <name type="scientific">Mycobacterium lehmannii</name>
    <dbReference type="NCBI Taxonomy" id="2048550"/>
    <lineage>
        <taxon>Bacteria</taxon>
        <taxon>Bacillati</taxon>
        <taxon>Actinomycetota</taxon>
        <taxon>Actinomycetes</taxon>
        <taxon>Mycobacteriales</taxon>
        <taxon>Mycobacteriaceae</taxon>
        <taxon>Mycobacterium</taxon>
    </lineage>
</organism>
<keyword evidence="1" id="KW-1133">Transmembrane helix</keyword>
<comment type="caution">
    <text evidence="2">The sequence shown here is derived from an EMBL/GenBank/DDBJ whole genome shotgun (WGS) entry which is preliminary data.</text>
</comment>
<dbReference type="AlphaFoldDB" id="A0A101A6N7"/>